<dbReference type="AlphaFoldDB" id="A0AAX4HEA2"/>
<name>A0AAX4HEA2_9ASCO</name>
<dbReference type="RefSeq" id="XP_062878613.1">
    <property type="nucleotide sequence ID" value="XM_063022543.1"/>
</dbReference>
<gene>
    <name evidence="2" type="ORF">PUMCH_003581</name>
</gene>
<evidence type="ECO:0000313" key="2">
    <source>
        <dbReference type="EMBL" id="WPK26232.1"/>
    </source>
</evidence>
<keyword evidence="1" id="KW-0732">Signal</keyword>
<evidence type="ECO:0000313" key="3">
    <source>
        <dbReference type="Proteomes" id="UP001338582"/>
    </source>
</evidence>
<feature type="signal peptide" evidence="1">
    <location>
        <begin position="1"/>
        <end position="19"/>
    </location>
</feature>
<sequence>MRLFNLVAALQFSIFFVAAQFEDLLSKNLTDSSNPMIRYFDNREQLEASPFWEQFIDKRYILTIRSVMICLKDEKVFLIFNEEDQKKKYQQWVPWIGRSTNQLFFTEVSFGDDVYWVGSDNYPILTVSAEYSSLPVQIERELVHGNSIRLNPSLLVLLGILYTGWRVVMESTNSLYVAEKESIICRASPGVRVQLQVSNKMLSFPSARTRTLEYNIKTQEFIPSDWSLISSEVSDQKVKGMLLSTLTMFERARCVTNEAMFESQSQRQLIEYQTVFNHTSLFDHSNGHDSPHIY</sequence>
<dbReference type="GeneID" id="88174644"/>
<dbReference type="KEGG" id="asau:88174644"/>
<dbReference type="Proteomes" id="UP001338582">
    <property type="component" value="Chromosome 4"/>
</dbReference>
<dbReference type="EMBL" id="CP138897">
    <property type="protein sequence ID" value="WPK26232.1"/>
    <property type="molecule type" value="Genomic_DNA"/>
</dbReference>
<evidence type="ECO:0000256" key="1">
    <source>
        <dbReference type="SAM" id="SignalP"/>
    </source>
</evidence>
<feature type="chain" id="PRO_5043937664" evidence="1">
    <location>
        <begin position="20"/>
        <end position="294"/>
    </location>
</feature>
<proteinExistence type="predicted"/>
<protein>
    <submittedName>
        <fullName evidence="2">Uncharacterized protein</fullName>
    </submittedName>
</protein>
<keyword evidence="3" id="KW-1185">Reference proteome</keyword>
<accession>A0AAX4HEA2</accession>
<reference evidence="2 3" key="1">
    <citation type="submission" date="2023-10" db="EMBL/GenBank/DDBJ databases">
        <title>Draft Genome Sequence of Candida saopaulonensis from a very Premature Infant with Sepsis.</title>
        <authorList>
            <person name="Ning Y."/>
            <person name="Dai R."/>
            <person name="Xiao M."/>
            <person name="Xu Y."/>
            <person name="Yan Q."/>
            <person name="Zhang L."/>
        </authorList>
    </citation>
    <scope>NUCLEOTIDE SEQUENCE [LARGE SCALE GENOMIC DNA]</scope>
    <source>
        <strain evidence="2 3">19XY460</strain>
    </source>
</reference>
<organism evidence="2 3">
    <name type="scientific">Australozyma saopauloensis</name>
    <dbReference type="NCBI Taxonomy" id="291208"/>
    <lineage>
        <taxon>Eukaryota</taxon>
        <taxon>Fungi</taxon>
        <taxon>Dikarya</taxon>
        <taxon>Ascomycota</taxon>
        <taxon>Saccharomycotina</taxon>
        <taxon>Pichiomycetes</taxon>
        <taxon>Metschnikowiaceae</taxon>
        <taxon>Australozyma</taxon>
    </lineage>
</organism>